<accession>A0AAV0X6M5</accession>
<reference evidence="2 3" key="1">
    <citation type="submission" date="2023-01" db="EMBL/GenBank/DDBJ databases">
        <authorList>
            <person name="Whitehead M."/>
        </authorList>
    </citation>
    <scope>NUCLEOTIDE SEQUENCE [LARGE SCALE GENOMIC DNA]</scope>
</reference>
<gene>
    <name evidence="2" type="ORF">MEUPH1_LOCUS18739</name>
</gene>
<evidence type="ECO:0000313" key="2">
    <source>
        <dbReference type="EMBL" id="CAI6363848.1"/>
    </source>
</evidence>
<dbReference type="Proteomes" id="UP001160148">
    <property type="component" value="Unassembled WGS sequence"/>
</dbReference>
<dbReference type="PANTHER" id="PTHR46599">
    <property type="entry name" value="PIGGYBAC TRANSPOSABLE ELEMENT-DERIVED PROTEIN 4"/>
    <property type="match status" value="1"/>
</dbReference>
<dbReference type="Pfam" id="PF13843">
    <property type="entry name" value="DDE_Tnp_1_7"/>
    <property type="match status" value="1"/>
</dbReference>
<keyword evidence="3" id="KW-1185">Reference proteome</keyword>
<dbReference type="EMBL" id="CARXXK010000003">
    <property type="protein sequence ID" value="CAI6363848.1"/>
    <property type="molecule type" value="Genomic_DNA"/>
</dbReference>
<proteinExistence type="predicted"/>
<organism evidence="2 3">
    <name type="scientific">Macrosiphum euphorbiae</name>
    <name type="common">potato aphid</name>
    <dbReference type="NCBI Taxonomy" id="13131"/>
    <lineage>
        <taxon>Eukaryota</taxon>
        <taxon>Metazoa</taxon>
        <taxon>Ecdysozoa</taxon>
        <taxon>Arthropoda</taxon>
        <taxon>Hexapoda</taxon>
        <taxon>Insecta</taxon>
        <taxon>Pterygota</taxon>
        <taxon>Neoptera</taxon>
        <taxon>Paraneoptera</taxon>
        <taxon>Hemiptera</taxon>
        <taxon>Sternorrhyncha</taxon>
        <taxon>Aphidomorpha</taxon>
        <taxon>Aphidoidea</taxon>
        <taxon>Aphididae</taxon>
        <taxon>Macrosiphini</taxon>
        <taxon>Macrosiphum</taxon>
    </lineage>
</organism>
<name>A0AAV0X6M5_9HEMI</name>
<evidence type="ECO:0000259" key="1">
    <source>
        <dbReference type="Pfam" id="PF13843"/>
    </source>
</evidence>
<comment type="caution">
    <text evidence="2">The sequence shown here is derived from an EMBL/GenBank/DDBJ whole genome shotgun (WGS) entry which is preliminary data.</text>
</comment>
<evidence type="ECO:0000313" key="3">
    <source>
        <dbReference type="Proteomes" id="UP001160148"/>
    </source>
</evidence>
<protein>
    <recommendedName>
        <fullName evidence="1">PiggyBac transposable element-derived protein domain-containing protein</fullName>
    </recommendedName>
</protein>
<sequence length="161" mass="18765">MVKTTNKFGSDVIKPKLILDYNKGKSLVDVCDLRNSYHNPLRRTLKWYKKIAFELLLNTSVLNALSLYEEITKQKIDITTFREILIEHLLSKNEEIPTGNEHKLEETKSRGRCASFYKNMVEQGGRLYAQRITRQIKTKCASCKNFYCIPCFSDAHKINKK</sequence>
<dbReference type="AlphaFoldDB" id="A0AAV0X6M5"/>
<dbReference type="PANTHER" id="PTHR46599:SF3">
    <property type="entry name" value="PIGGYBAC TRANSPOSABLE ELEMENT-DERIVED PROTEIN 4"/>
    <property type="match status" value="1"/>
</dbReference>
<dbReference type="InterPro" id="IPR029526">
    <property type="entry name" value="PGBD"/>
</dbReference>
<feature type="domain" description="PiggyBac transposable element-derived protein" evidence="1">
    <location>
        <begin position="4"/>
        <end position="64"/>
    </location>
</feature>